<dbReference type="InterPro" id="IPR013149">
    <property type="entry name" value="ADH-like_C"/>
</dbReference>
<dbReference type="SMART" id="SM00829">
    <property type="entry name" value="PKS_ER"/>
    <property type="match status" value="1"/>
</dbReference>
<dbReference type="InterPro" id="IPR013154">
    <property type="entry name" value="ADH-like_N"/>
</dbReference>
<proteinExistence type="predicted"/>
<dbReference type="InterPro" id="IPR020843">
    <property type="entry name" value="ER"/>
</dbReference>
<dbReference type="Pfam" id="PF08240">
    <property type="entry name" value="ADH_N"/>
    <property type="match status" value="1"/>
</dbReference>
<gene>
    <name evidence="2" type="ORF">DFH08DRAFT_837718</name>
</gene>
<dbReference type="AlphaFoldDB" id="A0AAD7ANQ2"/>
<feature type="domain" description="Enoyl reductase (ER)" evidence="1">
    <location>
        <begin position="60"/>
        <end position="383"/>
    </location>
</feature>
<dbReference type="SUPFAM" id="SSF51735">
    <property type="entry name" value="NAD(P)-binding Rossmann-fold domains"/>
    <property type="match status" value="1"/>
</dbReference>
<dbReference type="InterPro" id="IPR047122">
    <property type="entry name" value="Trans-enoyl_RdTase-like"/>
</dbReference>
<dbReference type="SUPFAM" id="SSF50129">
    <property type="entry name" value="GroES-like"/>
    <property type="match status" value="1"/>
</dbReference>
<dbReference type="GO" id="GO:0016651">
    <property type="term" value="F:oxidoreductase activity, acting on NAD(P)H"/>
    <property type="evidence" value="ECO:0007669"/>
    <property type="project" value="InterPro"/>
</dbReference>
<reference evidence="2" key="1">
    <citation type="submission" date="2023-03" db="EMBL/GenBank/DDBJ databases">
        <title>Massive genome expansion in bonnet fungi (Mycena s.s.) driven by repeated elements and novel gene families across ecological guilds.</title>
        <authorList>
            <consortium name="Lawrence Berkeley National Laboratory"/>
            <person name="Harder C.B."/>
            <person name="Miyauchi S."/>
            <person name="Viragh M."/>
            <person name="Kuo A."/>
            <person name="Thoen E."/>
            <person name="Andreopoulos B."/>
            <person name="Lu D."/>
            <person name="Skrede I."/>
            <person name="Drula E."/>
            <person name="Henrissat B."/>
            <person name="Morin E."/>
            <person name="Kohler A."/>
            <person name="Barry K."/>
            <person name="LaButti K."/>
            <person name="Morin E."/>
            <person name="Salamov A."/>
            <person name="Lipzen A."/>
            <person name="Mereny Z."/>
            <person name="Hegedus B."/>
            <person name="Baldrian P."/>
            <person name="Stursova M."/>
            <person name="Weitz H."/>
            <person name="Taylor A."/>
            <person name="Grigoriev I.V."/>
            <person name="Nagy L.G."/>
            <person name="Martin F."/>
            <person name="Kauserud H."/>
        </authorList>
    </citation>
    <scope>NUCLEOTIDE SEQUENCE</scope>
    <source>
        <strain evidence="2">CBHHK002</strain>
    </source>
</reference>
<dbReference type="InterPro" id="IPR036291">
    <property type="entry name" value="NAD(P)-bd_dom_sf"/>
</dbReference>
<keyword evidence="3" id="KW-1185">Reference proteome</keyword>
<dbReference type="Gene3D" id="3.90.180.10">
    <property type="entry name" value="Medium-chain alcohol dehydrogenases, catalytic domain"/>
    <property type="match status" value="1"/>
</dbReference>
<dbReference type="PANTHER" id="PTHR45348">
    <property type="entry name" value="HYPOTHETICAL OXIDOREDUCTASE (EUROFUNG)"/>
    <property type="match status" value="1"/>
</dbReference>
<dbReference type="Pfam" id="PF00107">
    <property type="entry name" value="ADH_zinc_N"/>
    <property type="match status" value="1"/>
</dbReference>
<evidence type="ECO:0000313" key="2">
    <source>
        <dbReference type="EMBL" id="KAJ7363858.1"/>
    </source>
</evidence>
<dbReference type="InterPro" id="IPR011032">
    <property type="entry name" value="GroES-like_sf"/>
</dbReference>
<evidence type="ECO:0000259" key="1">
    <source>
        <dbReference type="SMART" id="SM00829"/>
    </source>
</evidence>
<accession>A0AAD7ANQ2</accession>
<dbReference type="EMBL" id="JARIHO010000003">
    <property type="protein sequence ID" value="KAJ7363858.1"/>
    <property type="molecule type" value="Genomic_DNA"/>
</dbReference>
<evidence type="ECO:0000313" key="3">
    <source>
        <dbReference type="Proteomes" id="UP001218218"/>
    </source>
</evidence>
<sequence>MFVDSTAGLIPPIISDTDRQLSWRLSIVISYLAPPTPLVLFLSSHLHLTMKTMKALVTTGDARFVLADVPIPVPRSGEILINVAVIAQNPVDWKYLVIKSAAAGKIIGWDFSGTVSQLGPHCQNRRLNDRVAGFVPGGAFAEYLVIPEDLVIVLPETVSFEDAARLGTACITACQCLYQELGIPIPLDEHGLLVDEPILIWSGASSTGQYAIQLARLSGMRVVATAAPENHEFLKFLGADEVFDHSDSWTARKIVSATAGTLCMAVDCWSQGMSPNQVSSSLDPRGGRIATVLPYASRTPFIETTCVAANSIFGQDTSFPLTTTGHTSHVSNGIAYCKLISHLLTLTKLKFPPAKQYPRGLLSVLEGMEYMRQGKVHAEKIIYRISDTPLSKIAKYMYGL</sequence>
<name>A0AAD7ANQ2_9AGAR</name>
<protein>
    <submittedName>
        <fullName evidence="2">Chaperonin 10-like protein</fullName>
    </submittedName>
</protein>
<comment type="caution">
    <text evidence="2">The sequence shown here is derived from an EMBL/GenBank/DDBJ whole genome shotgun (WGS) entry which is preliminary data.</text>
</comment>
<dbReference type="Proteomes" id="UP001218218">
    <property type="component" value="Unassembled WGS sequence"/>
</dbReference>
<dbReference type="Gene3D" id="3.40.50.720">
    <property type="entry name" value="NAD(P)-binding Rossmann-like Domain"/>
    <property type="match status" value="1"/>
</dbReference>
<dbReference type="PANTHER" id="PTHR45348:SF2">
    <property type="entry name" value="ZINC-TYPE ALCOHOL DEHYDROGENASE-LIKE PROTEIN C2E1P3.01"/>
    <property type="match status" value="1"/>
</dbReference>
<dbReference type="CDD" id="cd08249">
    <property type="entry name" value="enoyl_reductase_like"/>
    <property type="match status" value="1"/>
</dbReference>
<organism evidence="2 3">
    <name type="scientific">Mycena albidolilacea</name>
    <dbReference type="NCBI Taxonomy" id="1033008"/>
    <lineage>
        <taxon>Eukaryota</taxon>
        <taxon>Fungi</taxon>
        <taxon>Dikarya</taxon>
        <taxon>Basidiomycota</taxon>
        <taxon>Agaricomycotina</taxon>
        <taxon>Agaricomycetes</taxon>
        <taxon>Agaricomycetidae</taxon>
        <taxon>Agaricales</taxon>
        <taxon>Marasmiineae</taxon>
        <taxon>Mycenaceae</taxon>
        <taxon>Mycena</taxon>
    </lineage>
</organism>